<evidence type="ECO:0000259" key="12">
    <source>
        <dbReference type="Pfam" id="PF02163"/>
    </source>
</evidence>
<evidence type="ECO:0000256" key="7">
    <source>
        <dbReference type="ARBA" id="ARBA00022833"/>
    </source>
</evidence>
<evidence type="ECO:0000256" key="10">
    <source>
        <dbReference type="ARBA" id="ARBA00023136"/>
    </source>
</evidence>
<evidence type="ECO:0000256" key="6">
    <source>
        <dbReference type="ARBA" id="ARBA00022801"/>
    </source>
</evidence>
<keyword evidence="5 11" id="KW-0812">Transmembrane</keyword>
<dbReference type="GO" id="GO:0004222">
    <property type="term" value="F:metalloendopeptidase activity"/>
    <property type="evidence" value="ECO:0007669"/>
    <property type="project" value="InterPro"/>
</dbReference>
<keyword evidence="8 11" id="KW-1133">Transmembrane helix</keyword>
<comment type="caution">
    <text evidence="13">The sequence shown here is derived from an EMBL/GenBank/DDBJ whole genome shotgun (WGS) entry which is preliminary data.</text>
</comment>
<comment type="similarity">
    <text evidence="3">Belongs to the peptidase M50B family.</text>
</comment>
<dbReference type="PANTHER" id="PTHR42837:SF2">
    <property type="entry name" value="MEMBRANE METALLOPROTEASE ARASP2, CHLOROPLASTIC-RELATED"/>
    <property type="match status" value="1"/>
</dbReference>
<dbReference type="EMBL" id="MFMT01000003">
    <property type="protein sequence ID" value="OGG89335.1"/>
    <property type="molecule type" value="Genomic_DNA"/>
</dbReference>
<dbReference type="Proteomes" id="UP000179230">
    <property type="component" value="Unassembled WGS sequence"/>
</dbReference>
<dbReference type="PANTHER" id="PTHR42837">
    <property type="entry name" value="REGULATOR OF SIGMA-E PROTEASE RSEP"/>
    <property type="match status" value="1"/>
</dbReference>
<comment type="cofactor">
    <cofactor evidence="1">
        <name>Zn(2+)</name>
        <dbReference type="ChEBI" id="CHEBI:29105"/>
    </cofactor>
</comment>
<dbReference type="AlphaFoldDB" id="A0A1F6FU01"/>
<evidence type="ECO:0000256" key="4">
    <source>
        <dbReference type="ARBA" id="ARBA00022670"/>
    </source>
</evidence>
<keyword evidence="9" id="KW-0482">Metalloprotease</keyword>
<reference evidence="13 14" key="1">
    <citation type="journal article" date="2016" name="Nat. Commun.">
        <title>Thousands of microbial genomes shed light on interconnected biogeochemical processes in an aquifer system.</title>
        <authorList>
            <person name="Anantharaman K."/>
            <person name="Brown C.T."/>
            <person name="Hug L.A."/>
            <person name="Sharon I."/>
            <person name="Castelle C.J."/>
            <person name="Probst A.J."/>
            <person name="Thomas B.C."/>
            <person name="Singh A."/>
            <person name="Wilkins M.J."/>
            <person name="Karaoz U."/>
            <person name="Brodie E.L."/>
            <person name="Williams K.H."/>
            <person name="Hubbard S.S."/>
            <person name="Banfield J.F."/>
        </authorList>
    </citation>
    <scope>NUCLEOTIDE SEQUENCE [LARGE SCALE GENOMIC DNA]</scope>
</reference>
<dbReference type="InterPro" id="IPR008915">
    <property type="entry name" value="Peptidase_M50"/>
</dbReference>
<feature type="transmembrane region" description="Helical" evidence="11">
    <location>
        <begin position="291"/>
        <end position="312"/>
    </location>
</feature>
<keyword evidence="6" id="KW-0378">Hydrolase</keyword>
<feature type="domain" description="Peptidase M50" evidence="12">
    <location>
        <begin position="10"/>
        <end position="358"/>
    </location>
</feature>
<keyword evidence="10 11" id="KW-0472">Membrane</keyword>
<gene>
    <name evidence="13" type="ORF">A2592_02970</name>
</gene>
<keyword evidence="7" id="KW-0862">Zinc</keyword>
<feature type="transmembrane region" description="Helical" evidence="11">
    <location>
        <begin position="99"/>
        <end position="125"/>
    </location>
</feature>
<sequence>MSIIISVGIFLAVLFVLILVHEWGHYIVAKLTGMRVDEFGIGFPPKLFSFRKGETEYTLNALPVGGFVKIYGENPDELEVDNGGGANDRSRAFGARPKWAQILVLLAGVTMNMVLAWLLLIVILLTGIQSTVEEGQQGADAMLVISDVMVGSPADGVLPPRSEVVSVMAGNKRLDNLIPSAFSDFIVENADVEIVITYIFKNENSTAILTPHTGVLSDSSSRPAIGVALALVELKHYSVLEAISQASLQTVAITKAITVGLGGLIKGVITGTADYSQVSGPIGIVSYVGDAVAIGFTALLYFMAIISINLAVINLLPVPALDGGRIIFVVIEAIIRRPLNPVWAGRVNLVGFASLMLLMLLVTVHDVLRLW</sequence>
<keyword evidence="4" id="KW-0645">Protease</keyword>
<evidence type="ECO:0000313" key="14">
    <source>
        <dbReference type="Proteomes" id="UP000179230"/>
    </source>
</evidence>
<dbReference type="Pfam" id="PF02163">
    <property type="entry name" value="Peptidase_M50"/>
    <property type="match status" value="1"/>
</dbReference>
<name>A0A1F6FU01_9BACT</name>
<evidence type="ECO:0000256" key="9">
    <source>
        <dbReference type="ARBA" id="ARBA00023049"/>
    </source>
</evidence>
<feature type="transmembrane region" description="Helical" evidence="11">
    <location>
        <begin position="347"/>
        <end position="368"/>
    </location>
</feature>
<evidence type="ECO:0000256" key="8">
    <source>
        <dbReference type="ARBA" id="ARBA00022989"/>
    </source>
</evidence>
<dbReference type="GO" id="GO:0006508">
    <property type="term" value="P:proteolysis"/>
    <property type="evidence" value="ECO:0007669"/>
    <property type="project" value="UniProtKB-KW"/>
</dbReference>
<protein>
    <recommendedName>
        <fullName evidence="12">Peptidase M50 domain-containing protein</fullName>
    </recommendedName>
</protein>
<organism evidence="13 14">
    <name type="scientific">Candidatus Kaiserbacteria bacterium RIFOXYD1_FULL_42_15</name>
    <dbReference type="NCBI Taxonomy" id="1798532"/>
    <lineage>
        <taxon>Bacteria</taxon>
        <taxon>Candidatus Kaiseribacteriota</taxon>
    </lineage>
</organism>
<evidence type="ECO:0000256" key="1">
    <source>
        <dbReference type="ARBA" id="ARBA00001947"/>
    </source>
</evidence>
<evidence type="ECO:0000256" key="11">
    <source>
        <dbReference type="SAM" id="Phobius"/>
    </source>
</evidence>
<evidence type="ECO:0000256" key="5">
    <source>
        <dbReference type="ARBA" id="ARBA00022692"/>
    </source>
</evidence>
<dbReference type="CDD" id="cd06163">
    <property type="entry name" value="S2P-M50_PDZ_RseP-like"/>
    <property type="match status" value="1"/>
</dbReference>
<proteinExistence type="inferred from homology"/>
<dbReference type="InterPro" id="IPR004387">
    <property type="entry name" value="Pept_M50_Zn"/>
</dbReference>
<evidence type="ECO:0000313" key="13">
    <source>
        <dbReference type="EMBL" id="OGG89335.1"/>
    </source>
</evidence>
<accession>A0A1F6FU01</accession>
<dbReference type="GO" id="GO:0016020">
    <property type="term" value="C:membrane"/>
    <property type="evidence" value="ECO:0007669"/>
    <property type="project" value="UniProtKB-SubCell"/>
</dbReference>
<evidence type="ECO:0000256" key="3">
    <source>
        <dbReference type="ARBA" id="ARBA00007931"/>
    </source>
</evidence>
<feature type="transmembrane region" description="Helical" evidence="11">
    <location>
        <begin position="7"/>
        <end position="28"/>
    </location>
</feature>
<evidence type="ECO:0000256" key="2">
    <source>
        <dbReference type="ARBA" id="ARBA00004141"/>
    </source>
</evidence>
<comment type="subcellular location">
    <subcellularLocation>
        <location evidence="2">Membrane</location>
        <topology evidence="2">Multi-pass membrane protein</topology>
    </subcellularLocation>
</comment>